<name>A0A6A5K7C6_9PLEO</name>
<reference evidence="1" key="1">
    <citation type="submission" date="2020-01" db="EMBL/GenBank/DDBJ databases">
        <authorList>
            <consortium name="DOE Joint Genome Institute"/>
            <person name="Haridas S."/>
            <person name="Albert R."/>
            <person name="Binder M."/>
            <person name="Bloem J."/>
            <person name="Labutti K."/>
            <person name="Salamov A."/>
            <person name="Andreopoulos B."/>
            <person name="Baker S.E."/>
            <person name="Barry K."/>
            <person name="Bills G."/>
            <person name="Bluhm B.H."/>
            <person name="Cannon C."/>
            <person name="Castanera R."/>
            <person name="Culley D.E."/>
            <person name="Daum C."/>
            <person name="Ezra D."/>
            <person name="Gonzalez J.B."/>
            <person name="Henrissat B."/>
            <person name="Kuo A."/>
            <person name="Liang C."/>
            <person name="Lipzen A."/>
            <person name="Lutzoni F."/>
            <person name="Magnuson J."/>
            <person name="Mondo S."/>
            <person name="Nolan M."/>
            <person name="Ohm R."/>
            <person name="Pangilinan J."/>
            <person name="Park H.-J."/>
            <person name="Ramirez L."/>
            <person name="Alfaro M."/>
            <person name="Sun H."/>
            <person name="Tritt A."/>
            <person name="Yoshinaga Y."/>
            <person name="Zwiers L.-H."/>
            <person name="Turgeon B.G."/>
            <person name="Goodwin S.B."/>
            <person name="Spatafora J.W."/>
            <person name="Crous P.W."/>
            <person name="Grigoriev I.V."/>
        </authorList>
    </citation>
    <scope>NUCLEOTIDE SEQUENCE</scope>
    <source>
        <strain evidence="1">P77</strain>
    </source>
</reference>
<dbReference type="EMBL" id="ML975349">
    <property type="protein sequence ID" value="KAF1831976.1"/>
    <property type="molecule type" value="Genomic_DNA"/>
</dbReference>
<feature type="non-terminal residue" evidence="1">
    <location>
        <position position="1"/>
    </location>
</feature>
<evidence type="ECO:0000313" key="1">
    <source>
        <dbReference type="EMBL" id="KAF1831976.1"/>
    </source>
</evidence>
<accession>A0A6A5K7C6</accession>
<dbReference type="Proteomes" id="UP000800040">
    <property type="component" value="Unassembled WGS sequence"/>
</dbReference>
<evidence type="ECO:0000313" key="2">
    <source>
        <dbReference type="Proteomes" id="UP000800040"/>
    </source>
</evidence>
<sequence>PPTLFQETFDENTPTHVVTVGSQSIRILKPTLILNAKCRSILGRSSDEKKLTDATDIKFLLWWVATNNAIPSAQEVPNATKGFVEWFIQRYQGAEYWTSAGFDLARGKP</sequence>
<feature type="non-terminal residue" evidence="1">
    <location>
        <position position="109"/>
    </location>
</feature>
<dbReference type="OrthoDB" id="3932214at2759"/>
<proteinExistence type="predicted"/>
<keyword evidence="2" id="KW-1185">Reference proteome</keyword>
<protein>
    <submittedName>
        <fullName evidence="1">Uncharacterized protein</fullName>
    </submittedName>
</protein>
<gene>
    <name evidence="1" type="ORF">BDW02DRAFT_457860</name>
</gene>
<organism evidence="1 2">
    <name type="scientific">Decorospora gaudefroyi</name>
    <dbReference type="NCBI Taxonomy" id="184978"/>
    <lineage>
        <taxon>Eukaryota</taxon>
        <taxon>Fungi</taxon>
        <taxon>Dikarya</taxon>
        <taxon>Ascomycota</taxon>
        <taxon>Pezizomycotina</taxon>
        <taxon>Dothideomycetes</taxon>
        <taxon>Pleosporomycetidae</taxon>
        <taxon>Pleosporales</taxon>
        <taxon>Pleosporineae</taxon>
        <taxon>Pleosporaceae</taxon>
        <taxon>Decorospora</taxon>
    </lineage>
</organism>
<dbReference type="AlphaFoldDB" id="A0A6A5K7C6"/>